<dbReference type="EMBL" id="ML976687">
    <property type="protein sequence ID" value="KAF1972424.1"/>
    <property type="molecule type" value="Genomic_DNA"/>
</dbReference>
<dbReference type="AlphaFoldDB" id="A0A6A5V5S6"/>
<evidence type="ECO:0000256" key="1">
    <source>
        <dbReference type="SAM" id="MobiDB-lite"/>
    </source>
</evidence>
<sequence length="149" mass="17236">MSNHSEQCEQDQEPSPTQTLKDIAGSWYSDQEGKSCPYNPSPEFAPNGTFWTNLERLLSHNNDRTSGHLEKAPPVKIRQWNGHNLQLIYPTAGKDDKRLTTHLEEIAEERQKRFQGLKRSPKGLKWIHLASNDMGWCLVRFFNLSPELY</sequence>
<feature type="region of interest" description="Disordered" evidence="1">
    <location>
        <begin position="1"/>
        <end position="41"/>
    </location>
</feature>
<evidence type="ECO:0000313" key="3">
    <source>
        <dbReference type="Proteomes" id="UP000800036"/>
    </source>
</evidence>
<protein>
    <submittedName>
        <fullName evidence="2">Uncharacterized protein</fullName>
    </submittedName>
</protein>
<keyword evidence="3" id="KW-1185">Reference proteome</keyword>
<proteinExistence type="predicted"/>
<organism evidence="2 3">
    <name type="scientific">Bimuria novae-zelandiae CBS 107.79</name>
    <dbReference type="NCBI Taxonomy" id="1447943"/>
    <lineage>
        <taxon>Eukaryota</taxon>
        <taxon>Fungi</taxon>
        <taxon>Dikarya</taxon>
        <taxon>Ascomycota</taxon>
        <taxon>Pezizomycotina</taxon>
        <taxon>Dothideomycetes</taxon>
        <taxon>Pleosporomycetidae</taxon>
        <taxon>Pleosporales</taxon>
        <taxon>Massarineae</taxon>
        <taxon>Didymosphaeriaceae</taxon>
        <taxon>Bimuria</taxon>
    </lineage>
</organism>
<dbReference type="Proteomes" id="UP000800036">
    <property type="component" value="Unassembled WGS sequence"/>
</dbReference>
<name>A0A6A5V5S6_9PLEO</name>
<accession>A0A6A5V5S6</accession>
<gene>
    <name evidence="2" type="ORF">BU23DRAFT_163211</name>
</gene>
<reference evidence="2" key="1">
    <citation type="journal article" date="2020" name="Stud. Mycol.">
        <title>101 Dothideomycetes genomes: a test case for predicting lifestyles and emergence of pathogens.</title>
        <authorList>
            <person name="Haridas S."/>
            <person name="Albert R."/>
            <person name="Binder M."/>
            <person name="Bloem J."/>
            <person name="Labutti K."/>
            <person name="Salamov A."/>
            <person name="Andreopoulos B."/>
            <person name="Baker S."/>
            <person name="Barry K."/>
            <person name="Bills G."/>
            <person name="Bluhm B."/>
            <person name="Cannon C."/>
            <person name="Castanera R."/>
            <person name="Culley D."/>
            <person name="Daum C."/>
            <person name="Ezra D."/>
            <person name="Gonzalez J."/>
            <person name="Henrissat B."/>
            <person name="Kuo A."/>
            <person name="Liang C."/>
            <person name="Lipzen A."/>
            <person name="Lutzoni F."/>
            <person name="Magnuson J."/>
            <person name="Mondo S."/>
            <person name="Nolan M."/>
            <person name="Ohm R."/>
            <person name="Pangilinan J."/>
            <person name="Park H.-J."/>
            <person name="Ramirez L."/>
            <person name="Alfaro M."/>
            <person name="Sun H."/>
            <person name="Tritt A."/>
            <person name="Yoshinaga Y."/>
            <person name="Zwiers L.-H."/>
            <person name="Turgeon B."/>
            <person name="Goodwin S."/>
            <person name="Spatafora J."/>
            <person name="Crous P."/>
            <person name="Grigoriev I."/>
        </authorList>
    </citation>
    <scope>NUCLEOTIDE SEQUENCE</scope>
    <source>
        <strain evidence="2">CBS 107.79</strain>
    </source>
</reference>
<evidence type="ECO:0000313" key="2">
    <source>
        <dbReference type="EMBL" id="KAF1972424.1"/>
    </source>
</evidence>